<dbReference type="EMBL" id="MU865914">
    <property type="protein sequence ID" value="KAK4455412.1"/>
    <property type="molecule type" value="Genomic_DNA"/>
</dbReference>
<organism evidence="2 3">
    <name type="scientific">Podospora aff. communis PSN243</name>
    <dbReference type="NCBI Taxonomy" id="3040156"/>
    <lineage>
        <taxon>Eukaryota</taxon>
        <taxon>Fungi</taxon>
        <taxon>Dikarya</taxon>
        <taxon>Ascomycota</taxon>
        <taxon>Pezizomycotina</taxon>
        <taxon>Sordariomycetes</taxon>
        <taxon>Sordariomycetidae</taxon>
        <taxon>Sordariales</taxon>
        <taxon>Podosporaceae</taxon>
        <taxon>Podospora</taxon>
    </lineage>
</organism>
<reference evidence="2" key="1">
    <citation type="journal article" date="2023" name="Mol. Phylogenet. Evol.">
        <title>Genome-scale phylogeny and comparative genomics of the fungal order Sordariales.</title>
        <authorList>
            <person name="Hensen N."/>
            <person name="Bonometti L."/>
            <person name="Westerberg I."/>
            <person name="Brannstrom I.O."/>
            <person name="Guillou S."/>
            <person name="Cros-Aarteil S."/>
            <person name="Calhoun S."/>
            <person name="Haridas S."/>
            <person name="Kuo A."/>
            <person name="Mondo S."/>
            <person name="Pangilinan J."/>
            <person name="Riley R."/>
            <person name="LaButti K."/>
            <person name="Andreopoulos B."/>
            <person name="Lipzen A."/>
            <person name="Chen C."/>
            <person name="Yan M."/>
            <person name="Daum C."/>
            <person name="Ng V."/>
            <person name="Clum A."/>
            <person name="Steindorff A."/>
            <person name="Ohm R.A."/>
            <person name="Martin F."/>
            <person name="Silar P."/>
            <person name="Natvig D.O."/>
            <person name="Lalanne C."/>
            <person name="Gautier V."/>
            <person name="Ament-Velasquez S.L."/>
            <person name="Kruys A."/>
            <person name="Hutchinson M.I."/>
            <person name="Powell A.J."/>
            <person name="Barry K."/>
            <person name="Miller A.N."/>
            <person name="Grigoriev I.V."/>
            <person name="Debuchy R."/>
            <person name="Gladieux P."/>
            <person name="Hiltunen Thoren M."/>
            <person name="Johannesson H."/>
        </authorList>
    </citation>
    <scope>NUCLEOTIDE SEQUENCE</scope>
    <source>
        <strain evidence="2">PSN243</strain>
    </source>
</reference>
<evidence type="ECO:0000313" key="3">
    <source>
        <dbReference type="Proteomes" id="UP001321760"/>
    </source>
</evidence>
<comment type="caution">
    <text evidence="2">The sequence shown here is derived from an EMBL/GenBank/DDBJ whole genome shotgun (WGS) entry which is preliminary data.</text>
</comment>
<sequence>MATSELGDSLTKPHQLSETAQAEIARAFWNAKVEIRGRNSTLYFNHYCAQCYHFNHRTEGRTGVKTHNDVILVAQDINQGLARTEIVKKRASDPADPEEIQQWNHAVDLVARLMCMLDVGHPSLGGHSVHPEGEFIPWTDGSLAGLIASLPHFQRSDSLDGSQLTFTAHKLDTVAGLHVVWTTNLAHHLLLRGEDEVLIFNQVWFLKSLACSKSPCLFPEGLVEETLRTLALLFGSQPSNKIRRWYNRLLRLQYGEISSDGMTDDCIFECGPVYRDIGEYRYWQKRLDVLEKRYRDRPSVSLKQLWNDRRDGIQWYFLWVSLGLTVFFGFVQSVEGALQVYKAFNE</sequence>
<dbReference type="Proteomes" id="UP001321760">
    <property type="component" value="Unassembled WGS sequence"/>
</dbReference>
<keyword evidence="1" id="KW-0472">Membrane</keyword>
<keyword evidence="1" id="KW-1133">Transmembrane helix</keyword>
<evidence type="ECO:0000313" key="2">
    <source>
        <dbReference type="EMBL" id="KAK4455412.1"/>
    </source>
</evidence>
<protein>
    <submittedName>
        <fullName evidence="2">Uncharacterized protein</fullName>
    </submittedName>
</protein>
<gene>
    <name evidence="2" type="ORF">QBC34DRAFT_489678</name>
</gene>
<reference evidence="2" key="2">
    <citation type="submission" date="2023-05" db="EMBL/GenBank/DDBJ databases">
        <authorList>
            <consortium name="Lawrence Berkeley National Laboratory"/>
            <person name="Steindorff A."/>
            <person name="Hensen N."/>
            <person name="Bonometti L."/>
            <person name="Westerberg I."/>
            <person name="Brannstrom I.O."/>
            <person name="Guillou S."/>
            <person name="Cros-Aarteil S."/>
            <person name="Calhoun S."/>
            <person name="Haridas S."/>
            <person name="Kuo A."/>
            <person name="Mondo S."/>
            <person name="Pangilinan J."/>
            <person name="Riley R."/>
            <person name="Labutti K."/>
            <person name="Andreopoulos B."/>
            <person name="Lipzen A."/>
            <person name="Chen C."/>
            <person name="Yanf M."/>
            <person name="Daum C."/>
            <person name="Ng V."/>
            <person name="Clum A."/>
            <person name="Ohm R."/>
            <person name="Martin F."/>
            <person name="Silar P."/>
            <person name="Natvig D."/>
            <person name="Lalanne C."/>
            <person name="Gautier V."/>
            <person name="Ament-Velasquez S.L."/>
            <person name="Kruys A."/>
            <person name="Hutchinson M.I."/>
            <person name="Powell A.J."/>
            <person name="Barry K."/>
            <person name="Miller A.N."/>
            <person name="Grigoriev I.V."/>
            <person name="Debuchy R."/>
            <person name="Gladieux P."/>
            <person name="Thoren M.H."/>
            <person name="Johannesson H."/>
        </authorList>
    </citation>
    <scope>NUCLEOTIDE SEQUENCE</scope>
    <source>
        <strain evidence="2">PSN243</strain>
    </source>
</reference>
<feature type="transmembrane region" description="Helical" evidence="1">
    <location>
        <begin position="313"/>
        <end position="331"/>
    </location>
</feature>
<name>A0AAV9H4N4_9PEZI</name>
<accession>A0AAV9H4N4</accession>
<dbReference type="AlphaFoldDB" id="A0AAV9H4N4"/>
<evidence type="ECO:0000256" key="1">
    <source>
        <dbReference type="SAM" id="Phobius"/>
    </source>
</evidence>
<proteinExistence type="predicted"/>
<keyword evidence="3" id="KW-1185">Reference proteome</keyword>
<keyword evidence="1" id="KW-0812">Transmembrane</keyword>